<gene>
    <name evidence="2" type="ORF">C884_00760</name>
</gene>
<protein>
    <submittedName>
        <fullName evidence="2">Uncharacterized protein</fullName>
    </submittedName>
</protein>
<reference evidence="2 3" key="1">
    <citation type="journal article" date="2014" name="Genome Announc.">
        <title>Draft Genome Sequence of Kocuria palustris PEL.</title>
        <authorList>
            <person name="Sharma G."/>
            <person name="Khatri I."/>
            <person name="Subramanian S."/>
        </authorList>
    </citation>
    <scope>NUCLEOTIDE SEQUENCE [LARGE SCALE GENOMIC DNA]</scope>
    <source>
        <strain evidence="2 3">PEL</strain>
    </source>
</reference>
<sequence length="37" mass="3821">MHAGSLLVRVQDRCSPPTLDKMAGGAAAPGPRRPPPL</sequence>
<dbReference type="AlphaFoldDB" id="M2WBZ9"/>
<evidence type="ECO:0000313" key="2">
    <source>
        <dbReference type="EMBL" id="EME35992.1"/>
    </source>
</evidence>
<evidence type="ECO:0000313" key="3">
    <source>
        <dbReference type="Proteomes" id="UP000009877"/>
    </source>
</evidence>
<accession>M2WBZ9</accession>
<organism evidence="2 3">
    <name type="scientific">Kocuria palustris PEL</name>
    <dbReference type="NCBI Taxonomy" id="1236550"/>
    <lineage>
        <taxon>Bacteria</taxon>
        <taxon>Bacillati</taxon>
        <taxon>Actinomycetota</taxon>
        <taxon>Actinomycetes</taxon>
        <taxon>Micrococcales</taxon>
        <taxon>Micrococcaceae</taxon>
        <taxon>Kocuria</taxon>
    </lineage>
</organism>
<name>M2WBZ9_9MICC</name>
<comment type="caution">
    <text evidence="2">The sequence shown here is derived from an EMBL/GenBank/DDBJ whole genome shotgun (WGS) entry which is preliminary data.</text>
</comment>
<keyword evidence="3" id="KW-1185">Reference proteome</keyword>
<dbReference type="Proteomes" id="UP000009877">
    <property type="component" value="Unassembled WGS sequence"/>
</dbReference>
<proteinExistence type="predicted"/>
<dbReference type="EMBL" id="ANHZ02000018">
    <property type="protein sequence ID" value="EME35992.1"/>
    <property type="molecule type" value="Genomic_DNA"/>
</dbReference>
<evidence type="ECO:0000256" key="1">
    <source>
        <dbReference type="SAM" id="MobiDB-lite"/>
    </source>
</evidence>
<feature type="region of interest" description="Disordered" evidence="1">
    <location>
        <begin position="1"/>
        <end position="37"/>
    </location>
</feature>